<comment type="caution">
    <text evidence="2">The sequence shown here is derived from an EMBL/GenBank/DDBJ whole genome shotgun (WGS) entry which is preliminary data.</text>
</comment>
<reference evidence="2 3" key="1">
    <citation type="journal article" date="2012" name="BMC Genomics">
        <title>Comparative genomic analysis of human infective Trypanosoma cruzi lineages with the bat-restricted subspecies T. cruzi marinkellei.</title>
        <authorList>
            <person name="Franzen O."/>
            <person name="Talavera-Lopez C."/>
            <person name="Ochaya S."/>
            <person name="Butler C.E."/>
            <person name="Messenger L.A."/>
            <person name="Lewis M.D."/>
            <person name="Llewellyn M.S."/>
            <person name="Marinkelle C.J."/>
            <person name="Tyler K.M."/>
            <person name="Miles M.A."/>
            <person name="Andersson B."/>
        </authorList>
    </citation>
    <scope>NUCLEOTIDE SEQUENCE [LARGE SCALE GENOMIC DNA]</scope>
    <source>
        <strain evidence="2 3">B7</strain>
    </source>
</reference>
<feature type="compositionally biased region" description="Polar residues" evidence="1">
    <location>
        <begin position="95"/>
        <end position="137"/>
    </location>
</feature>
<evidence type="ECO:0000313" key="3">
    <source>
        <dbReference type="Proteomes" id="UP000007350"/>
    </source>
</evidence>
<feature type="compositionally biased region" description="Basic and acidic residues" evidence="1">
    <location>
        <begin position="192"/>
        <end position="211"/>
    </location>
</feature>
<gene>
    <name evidence="2" type="ORF">MOQ_003669</name>
</gene>
<feature type="compositionally biased region" description="Polar residues" evidence="1">
    <location>
        <begin position="301"/>
        <end position="316"/>
    </location>
</feature>
<feature type="region of interest" description="Disordered" evidence="1">
    <location>
        <begin position="26"/>
        <end position="328"/>
    </location>
</feature>
<accession>K2MBD7</accession>
<keyword evidence="3" id="KW-1185">Reference proteome</keyword>
<dbReference type="AlphaFoldDB" id="K2MBD7"/>
<feature type="compositionally biased region" description="Polar residues" evidence="1">
    <location>
        <begin position="231"/>
        <end position="240"/>
    </location>
</feature>
<dbReference type="Proteomes" id="UP000007350">
    <property type="component" value="Unassembled WGS sequence"/>
</dbReference>
<name>K2MBD7_TRYCR</name>
<organism evidence="2 3">
    <name type="scientific">Trypanosoma cruzi marinkellei</name>
    <dbReference type="NCBI Taxonomy" id="85056"/>
    <lineage>
        <taxon>Eukaryota</taxon>
        <taxon>Discoba</taxon>
        <taxon>Euglenozoa</taxon>
        <taxon>Kinetoplastea</taxon>
        <taxon>Metakinetoplastina</taxon>
        <taxon>Trypanosomatida</taxon>
        <taxon>Trypanosomatidae</taxon>
        <taxon>Trypanosoma</taxon>
        <taxon>Schizotrypanum</taxon>
    </lineage>
</organism>
<dbReference type="EMBL" id="AHKC01009820">
    <property type="protein sequence ID" value="EKF32478.1"/>
    <property type="molecule type" value="Genomic_DNA"/>
</dbReference>
<feature type="compositionally biased region" description="Polar residues" evidence="1">
    <location>
        <begin position="251"/>
        <end position="261"/>
    </location>
</feature>
<evidence type="ECO:0000313" key="2">
    <source>
        <dbReference type="EMBL" id="EKF32478.1"/>
    </source>
</evidence>
<dbReference type="OrthoDB" id="246818at2759"/>
<proteinExistence type="predicted"/>
<sequence>MRNTASALSLETRAAAALMDVRGRLAPATSSNTKPNTAMPAAMAAARQASPEEGVGAAGGATQEGDPPISRWRLAREAAKKGLSSTETRGPPSPSAQTQSNQTLPSDKSAPTRQFSSQPSGASRGNYTTAAVTSTQPTAAAGGATQEGDPPISRWRQARDTLEGKLSAHTGALLTKGVSMASGAESAASRAVELRKPVGEKSGTDRREDRTSPPSVRAPASNPSGEKKDNFSFTQFSRQKISAEGNAENLRPSSVATTSAPQEEKTPVKCFGGEGGNTKCVSQSGNKDNERPFGVSPTRGKLSSWTRPRENTSGNDTDGHPLTRDLSMGKNLAPQVSNDEKVDWRKEAVSGLRHGRMSPWRSSVGIPYAAPRSNATRARSQPVSISRSRPPENEELMRFLGAYGTPPRRSTGVLPLQQMDEHSRELRGPLIPTSPYAAARRSLRTTTPPNKYRLLDESEDDYDESSKVIEEEISSLLTGLEAYQKRLERAALVVSLERQRRRRH</sequence>
<evidence type="ECO:0000256" key="1">
    <source>
        <dbReference type="SAM" id="MobiDB-lite"/>
    </source>
</evidence>
<protein>
    <submittedName>
        <fullName evidence="2">Uncharacterized protein</fullName>
    </submittedName>
</protein>